<dbReference type="SUPFAM" id="SSF75304">
    <property type="entry name" value="Amidase signature (AS) enzymes"/>
    <property type="match status" value="1"/>
</dbReference>
<reference evidence="3" key="1">
    <citation type="journal article" date="2019" name="Microbiol. Resour. Announc.">
        <title>Complete Genome Sequence of Halomonas olivaria, a Moderately Halophilic Bacterium Isolated from Olive Processing Effluents, Obtained by Nanopore Sequencing.</title>
        <authorList>
            <person name="Nagata S."/>
            <person name="Ii K.M."/>
            <person name="Tsukimi T."/>
            <person name="Miura M.C."/>
            <person name="Galipon J."/>
            <person name="Arakawa K."/>
        </authorList>
    </citation>
    <scope>NUCLEOTIDE SEQUENCE [LARGE SCALE GENOMIC DNA]</scope>
    <source>
        <strain evidence="3">TYRC17</strain>
    </source>
</reference>
<keyword evidence="3" id="KW-1185">Reference proteome</keyword>
<dbReference type="Pfam" id="PF01425">
    <property type="entry name" value="Amidase"/>
    <property type="match status" value="1"/>
</dbReference>
<protein>
    <recommendedName>
        <fullName evidence="1">Amidase domain-containing protein</fullName>
    </recommendedName>
</protein>
<gene>
    <name evidence="2" type="ORF">HORIV_25820</name>
</gene>
<proteinExistence type="predicted"/>
<dbReference type="InterPro" id="IPR023631">
    <property type="entry name" value="Amidase_dom"/>
</dbReference>
<feature type="domain" description="Amidase" evidence="1">
    <location>
        <begin position="1"/>
        <end position="37"/>
    </location>
</feature>
<dbReference type="Gene3D" id="3.90.1300.10">
    <property type="entry name" value="Amidase signature (AS) domain"/>
    <property type="match status" value="1"/>
</dbReference>
<dbReference type="Proteomes" id="UP000289555">
    <property type="component" value="Chromosome"/>
</dbReference>
<evidence type="ECO:0000313" key="2">
    <source>
        <dbReference type="EMBL" id="BBI50161.1"/>
    </source>
</evidence>
<accession>A0ABM7GHR2</accession>
<sequence>MEKLNAAGTISLGKTNMDEFAMGSSNENSYYGPVKTPGISLRCPAAAPAAAQQQSRRAWCPPPWAPTPAVRFVSPRLFVASPA</sequence>
<organism evidence="2 3">
    <name type="scientific">Vreelandella olivaria</name>
    <dbReference type="NCBI Taxonomy" id="390919"/>
    <lineage>
        <taxon>Bacteria</taxon>
        <taxon>Pseudomonadati</taxon>
        <taxon>Pseudomonadota</taxon>
        <taxon>Gammaproteobacteria</taxon>
        <taxon>Oceanospirillales</taxon>
        <taxon>Halomonadaceae</taxon>
        <taxon>Vreelandella</taxon>
    </lineage>
</organism>
<dbReference type="EMBL" id="AP019416">
    <property type="protein sequence ID" value="BBI50161.1"/>
    <property type="molecule type" value="Genomic_DNA"/>
</dbReference>
<evidence type="ECO:0000313" key="3">
    <source>
        <dbReference type="Proteomes" id="UP000289555"/>
    </source>
</evidence>
<evidence type="ECO:0000259" key="1">
    <source>
        <dbReference type="Pfam" id="PF01425"/>
    </source>
</evidence>
<dbReference type="InterPro" id="IPR036928">
    <property type="entry name" value="AS_sf"/>
</dbReference>
<name>A0ABM7GHR2_9GAMM</name>